<keyword evidence="3" id="KW-1185">Reference proteome</keyword>
<proteinExistence type="predicted"/>
<feature type="domain" description="CHAT" evidence="1">
    <location>
        <begin position="636"/>
        <end position="969"/>
    </location>
</feature>
<dbReference type="Proteomes" id="UP000603141">
    <property type="component" value="Unassembled WGS sequence"/>
</dbReference>
<dbReference type="InterPro" id="IPR024983">
    <property type="entry name" value="CHAT_dom"/>
</dbReference>
<dbReference type="EMBL" id="JAENIJ010000036">
    <property type="protein sequence ID" value="MBK1884144.1"/>
    <property type="molecule type" value="Genomic_DNA"/>
</dbReference>
<evidence type="ECO:0000313" key="3">
    <source>
        <dbReference type="Proteomes" id="UP000603141"/>
    </source>
</evidence>
<sequence>MTEDERIKAGLILQQKAEDRLDAAEQTNNPKPLAQSLDFADRGLEILQKLSSPPTPQVEAIRRFLWCVRGRARLLEFQIHATSSSLDQAVEDLREANKPIGADDDPVLRARFEEYLIIALLSQGEHYSDCAPLREASRRALNRMECNSAVDLKSSKYRMFNAHCLANLRIGTYTSDRGLVEKTARQLRNFLSRDDLEPLAQDMISKSVIMALFEYAKLKDKKGVFESLLEMSSIYIGEDLPDQHFYFYYRGAIKVELYDLGGDADLLKSGIKDIEAIFAIPDLGLNSRLSGMQVISQAFFRLGKALVSKSHLEKSIGYLDGILKIIGSAEGDRNTMIPRTLTSIASAKHTIGMMEGNPILLEEAEAQYINGLSRVLAESAPALYSQLATGLFLVRYHQKKWEAAVETFARLEYAWSIVMADKKVTSEIHAQRARDMAGSYSRAAYCLLQLGFISEAFFLIDHGRGQSLRAANAFAGTDFSQLDDEVRKRLKERQIDWQQAQRSGDAEECRYRLRLYLDILREAGLDELSRPKTVRDLEGILSSGGVLILIFSADKWVKAVIVSGGAPVFHEVPLAEDAAAKIGTLIHGTPLDDCLGWADSYHHFVGSSNANGPYDPDALACFENWTKVVNAARVTLGGCLMEPIRNELMKIGIKEGSPVVLLPPGELAALPLSNAEVRGNRCFADLWPTSSIPCLDLLRSSSSQQTDLKILVVGPHCPDEEVTDSVLHFAMREREVISRQFSGDHLVTLKGQAGVESVLDSIPRSSIVHFACHGNYNWDNVQNSCVHLPDGTDLSLGALRPTIDSLFNTRLVMLSCCETGISGVSVPPDEFEGILPAFLHCGVRAAIGSLWAVYDDAAMLTSYRFYHEFLDEKGREKCPPSHALAKAASWLRQVTLGELVDLRLLTPEEAVGLVESRFGQIRLRTGYKSKRVGKILKSGRRGPARLDPELRGVMPYTSPVDWGAFVLIGY</sequence>
<dbReference type="Pfam" id="PF12770">
    <property type="entry name" value="CHAT"/>
    <property type="match status" value="1"/>
</dbReference>
<evidence type="ECO:0000313" key="2">
    <source>
        <dbReference type="EMBL" id="MBK1884144.1"/>
    </source>
</evidence>
<name>A0A934SA89_9BACT</name>
<comment type="caution">
    <text evidence="2">The sequence shown here is derived from an EMBL/GenBank/DDBJ whole genome shotgun (WGS) entry which is preliminary data.</text>
</comment>
<dbReference type="RefSeq" id="WP_200273060.1">
    <property type="nucleotide sequence ID" value="NZ_JAENIJ010000036.1"/>
</dbReference>
<dbReference type="AlphaFoldDB" id="A0A934SA89"/>
<gene>
    <name evidence="2" type="ORF">JIN85_17115</name>
</gene>
<accession>A0A934SA89</accession>
<evidence type="ECO:0000259" key="1">
    <source>
        <dbReference type="Pfam" id="PF12770"/>
    </source>
</evidence>
<reference evidence="2" key="1">
    <citation type="submission" date="2021-01" db="EMBL/GenBank/DDBJ databases">
        <title>Modified the classification status of verrucomicrobia.</title>
        <authorList>
            <person name="Feng X."/>
        </authorList>
    </citation>
    <scope>NUCLEOTIDE SEQUENCE</scope>
    <source>
        <strain evidence="2">KCTC 22041</strain>
    </source>
</reference>
<organism evidence="2 3">
    <name type="scientific">Luteolibacter pohnpeiensis</name>
    <dbReference type="NCBI Taxonomy" id="454153"/>
    <lineage>
        <taxon>Bacteria</taxon>
        <taxon>Pseudomonadati</taxon>
        <taxon>Verrucomicrobiota</taxon>
        <taxon>Verrucomicrobiia</taxon>
        <taxon>Verrucomicrobiales</taxon>
        <taxon>Verrucomicrobiaceae</taxon>
        <taxon>Luteolibacter</taxon>
    </lineage>
</organism>
<protein>
    <submittedName>
        <fullName evidence="2">CHAT domain-containing protein</fullName>
    </submittedName>
</protein>